<evidence type="ECO:0000256" key="9">
    <source>
        <dbReference type="ARBA" id="ARBA00022898"/>
    </source>
</evidence>
<proteinExistence type="inferred from homology"/>
<dbReference type="NCBIfam" id="TIGR00238">
    <property type="entry name" value="KamA family radical SAM protein"/>
    <property type="match status" value="1"/>
</dbReference>
<dbReference type="Gene3D" id="3.20.20.70">
    <property type="entry name" value="Aldolase class I"/>
    <property type="match status" value="1"/>
</dbReference>
<dbReference type="Proteomes" id="UP001615550">
    <property type="component" value="Unassembled WGS sequence"/>
</dbReference>
<dbReference type="EMBL" id="JBGORX010000008">
    <property type="protein sequence ID" value="MFJ1269733.1"/>
    <property type="molecule type" value="Genomic_DNA"/>
</dbReference>
<evidence type="ECO:0000313" key="16">
    <source>
        <dbReference type="Proteomes" id="UP001615550"/>
    </source>
</evidence>
<dbReference type="PROSITE" id="PS51918">
    <property type="entry name" value="RADICAL_SAM"/>
    <property type="match status" value="1"/>
</dbReference>
<keyword evidence="10" id="KW-0408">Iron</keyword>
<keyword evidence="8" id="KW-0479">Metal-binding</keyword>
<evidence type="ECO:0000259" key="14">
    <source>
        <dbReference type="PROSITE" id="PS51918"/>
    </source>
</evidence>
<evidence type="ECO:0000256" key="2">
    <source>
        <dbReference type="ARBA" id="ARBA00001933"/>
    </source>
</evidence>
<evidence type="ECO:0000256" key="8">
    <source>
        <dbReference type="ARBA" id="ARBA00022723"/>
    </source>
</evidence>
<accession>A0ABW8DAJ8</accession>
<dbReference type="SFLD" id="SFLDF00314">
    <property type="entry name" value="L-lysine_2_3-aminomutase_(yjeK"/>
    <property type="match status" value="1"/>
</dbReference>
<keyword evidence="9" id="KW-0663">Pyridoxal phosphate</keyword>
<dbReference type="PIRSF" id="PIRSF004911">
    <property type="entry name" value="DUF160"/>
    <property type="match status" value="1"/>
</dbReference>
<dbReference type="SFLD" id="SFLDS00029">
    <property type="entry name" value="Radical_SAM"/>
    <property type="match status" value="1"/>
</dbReference>
<dbReference type="InterPro" id="IPR013785">
    <property type="entry name" value="Aldolase_TIM"/>
</dbReference>
<protein>
    <recommendedName>
        <fullName evidence="5">L-lysine 2,3-aminomutase</fullName>
    </recommendedName>
    <alternativeName>
        <fullName evidence="13">EF-P post-translational modification enzyme B</fullName>
    </alternativeName>
</protein>
<dbReference type="SFLD" id="SFLDG01070">
    <property type="entry name" value="PLP-dependent"/>
    <property type="match status" value="1"/>
</dbReference>
<name>A0ABW8DAJ8_9GAMM</name>
<organism evidence="15 16">
    <name type="scientific">Legionella lytica</name>
    <dbReference type="NCBI Taxonomy" id="96232"/>
    <lineage>
        <taxon>Bacteria</taxon>
        <taxon>Pseudomonadati</taxon>
        <taxon>Pseudomonadota</taxon>
        <taxon>Gammaproteobacteria</taxon>
        <taxon>Legionellales</taxon>
        <taxon>Legionellaceae</taxon>
        <taxon>Legionella</taxon>
    </lineage>
</organism>
<keyword evidence="6" id="KW-0004">4Fe-4S</keyword>
<evidence type="ECO:0000256" key="12">
    <source>
        <dbReference type="ARBA" id="ARBA00023235"/>
    </source>
</evidence>
<evidence type="ECO:0000256" key="11">
    <source>
        <dbReference type="ARBA" id="ARBA00023014"/>
    </source>
</evidence>
<comment type="similarity">
    <text evidence="4">Belongs to the radical SAM superfamily. KamA family.</text>
</comment>
<dbReference type="InterPro" id="IPR058240">
    <property type="entry name" value="rSAM_sf"/>
</dbReference>
<evidence type="ECO:0000256" key="5">
    <source>
        <dbReference type="ARBA" id="ARBA00022363"/>
    </source>
</evidence>
<comment type="caution">
    <text evidence="15">The sequence shown here is derived from an EMBL/GenBank/DDBJ whole genome shotgun (WGS) entry which is preliminary data.</text>
</comment>
<dbReference type="InterPro" id="IPR003739">
    <property type="entry name" value="Lys_aminomutase/Glu_NH3_mut"/>
</dbReference>
<comment type="cofactor">
    <cofactor evidence="3">
        <name>[4Fe-4S] cluster</name>
        <dbReference type="ChEBI" id="CHEBI:49883"/>
    </cofactor>
</comment>
<gene>
    <name evidence="15" type="primary">epmB</name>
    <name evidence="15" type="ORF">ACD661_14305</name>
</gene>
<comment type="cofactor">
    <cofactor evidence="2">
        <name>pyridoxal 5'-phosphate</name>
        <dbReference type="ChEBI" id="CHEBI:597326"/>
    </cofactor>
</comment>
<dbReference type="SUPFAM" id="SSF102114">
    <property type="entry name" value="Radical SAM enzymes"/>
    <property type="match status" value="1"/>
</dbReference>
<evidence type="ECO:0000256" key="4">
    <source>
        <dbReference type="ARBA" id="ARBA00008703"/>
    </source>
</evidence>
<evidence type="ECO:0000256" key="7">
    <source>
        <dbReference type="ARBA" id="ARBA00022691"/>
    </source>
</evidence>
<evidence type="ECO:0000256" key="13">
    <source>
        <dbReference type="ARBA" id="ARBA00030756"/>
    </source>
</evidence>
<dbReference type="RefSeq" id="WP_400188546.1">
    <property type="nucleotide sequence ID" value="NZ_JBGORX010000008.1"/>
</dbReference>
<dbReference type="Pfam" id="PF13353">
    <property type="entry name" value="Fer4_12"/>
    <property type="match status" value="1"/>
</dbReference>
<dbReference type="CDD" id="cd01335">
    <property type="entry name" value="Radical_SAM"/>
    <property type="match status" value="1"/>
</dbReference>
<keyword evidence="16" id="KW-1185">Reference proteome</keyword>
<evidence type="ECO:0000256" key="10">
    <source>
        <dbReference type="ARBA" id="ARBA00023004"/>
    </source>
</evidence>
<dbReference type="PANTHER" id="PTHR30538">
    <property type="entry name" value="LYSINE 2,3-AMINOMUTASE-RELATED"/>
    <property type="match status" value="1"/>
</dbReference>
<evidence type="ECO:0000256" key="1">
    <source>
        <dbReference type="ARBA" id="ARBA00001352"/>
    </source>
</evidence>
<evidence type="ECO:0000256" key="3">
    <source>
        <dbReference type="ARBA" id="ARBA00001966"/>
    </source>
</evidence>
<evidence type="ECO:0000256" key="6">
    <source>
        <dbReference type="ARBA" id="ARBA00022485"/>
    </source>
</evidence>
<feature type="domain" description="Radical SAM core" evidence="14">
    <location>
        <begin position="97"/>
        <end position="313"/>
    </location>
</feature>
<dbReference type="PANTHER" id="PTHR30538:SF1">
    <property type="entry name" value="L-LYSINE 2,3-AMINOMUTASE"/>
    <property type="match status" value="1"/>
</dbReference>
<dbReference type="NCBIfam" id="TIGR03821">
    <property type="entry name" value="EFP_modif_epmB"/>
    <property type="match status" value="1"/>
</dbReference>
<dbReference type="InterPro" id="IPR022462">
    <property type="entry name" value="EpmB"/>
</dbReference>
<keyword evidence="7" id="KW-0949">S-adenosyl-L-methionine</keyword>
<keyword evidence="11" id="KW-0411">Iron-sulfur</keyword>
<dbReference type="InterPro" id="IPR007197">
    <property type="entry name" value="rSAM"/>
</dbReference>
<reference evidence="15 16" key="1">
    <citation type="submission" date="2024-08" db="EMBL/GenBank/DDBJ databases">
        <title>Draft Genome Sequence of Legionella lytica strain DSB2004, Isolated From a Fire Sprinkler System.</title>
        <authorList>
            <person name="Everhart A.D."/>
            <person name="Kidane D.T."/>
            <person name="Farone A.L."/>
            <person name="Farone M.B."/>
        </authorList>
    </citation>
    <scope>NUCLEOTIDE SEQUENCE [LARGE SCALE GENOMIC DNA]</scope>
    <source>
        <strain evidence="15 16">DSB2004</strain>
    </source>
</reference>
<keyword evidence="12" id="KW-0413">Isomerase</keyword>
<comment type="catalytic activity">
    <reaction evidence="1">
        <text>L-lysine = D-beta-lysine</text>
        <dbReference type="Rhea" id="RHEA:44148"/>
        <dbReference type="ChEBI" id="CHEBI:32551"/>
        <dbReference type="ChEBI" id="CHEBI:84138"/>
    </reaction>
</comment>
<sequence length="328" mass="36932">MRDTSLSWQKKLAQGFSSVADLLTYLELPLSAGCLSAEEQFASRIPMAFAQRMQKGNPQDPLLLQVLATSQEMISPMEYGVDPLQERESNPLRGLIHKYHGRVLLTLTGVCAVNCRFCFRRHFPYQENNPGRQGFKDICEYIAKDASITEVILSGGDPLLAADVVIADLVQQLEQIPHVHTLRFHTRIPVVFPERIDADFLRLLTTTQLKKVMVLHCNHPQELHDDTVTQALRDLRQAECHLLNQSVLLAGINDEAQVLASLSQSLFSHGVIPYYLHTLDKVKGAAHFDMPFTKAQTIYQQLQQLVPGYLLPRLVCEEPGKLSKTLLI</sequence>
<evidence type="ECO:0000313" key="15">
    <source>
        <dbReference type="EMBL" id="MFJ1269733.1"/>
    </source>
</evidence>